<evidence type="ECO:0000313" key="1">
    <source>
        <dbReference type="Proteomes" id="UP000189701"/>
    </source>
</evidence>
<dbReference type="Proteomes" id="UP000189701">
    <property type="component" value="Unplaced"/>
</dbReference>
<proteinExistence type="predicted"/>
<reference evidence="2" key="2">
    <citation type="submission" date="2025-08" db="UniProtKB">
        <authorList>
            <consortium name="RefSeq"/>
        </authorList>
    </citation>
    <scope>IDENTIFICATION</scope>
    <source>
        <tissue evidence="2">Leaf</tissue>
    </source>
</reference>
<dbReference type="GeneID" id="104240074"/>
<evidence type="ECO:0000313" key="2">
    <source>
        <dbReference type="RefSeq" id="XP_009793163.1"/>
    </source>
</evidence>
<accession>A0A1U7XQJ4</accession>
<name>A0A1U7XQJ4_NICSY</name>
<reference evidence="1" key="1">
    <citation type="journal article" date="2013" name="Genome Biol.">
        <title>Reference genomes and transcriptomes of Nicotiana sylvestris and Nicotiana tomentosiformis.</title>
        <authorList>
            <person name="Sierro N."/>
            <person name="Battey J.N."/>
            <person name="Ouadi S."/>
            <person name="Bovet L."/>
            <person name="Goepfert S."/>
            <person name="Bakaher N."/>
            <person name="Peitsch M.C."/>
            <person name="Ivanov N.V."/>
        </authorList>
    </citation>
    <scope>NUCLEOTIDE SEQUENCE [LARGE SCALE GENOMIC DNA]</scope>
</reference>
<dbReference type="OrthoDB" id="1305553at2759"/>
<sequence length="101" mass="11513">MKDYIREVAREVLGASKFYSGGHRGDWWWNDVVQGKVEAKKVDYIKLVESTDEDQRRANMERYKEARKEAKLAVTEAKTAAFGRLYEELGAKVGTKVISVG</sequence>
<dbReference type="KEGG" id="nsy:104240074"/>
<dbReference type="RefSeq" id="XP_009793163.1">
    <property type="nucleotide sequence ID" value="XM_009794861.1"/>
</dbReference>
<organism evidence="1 2">
    <name type="scientific">Nicotiana sylvestris</name>
    <name type="common">Wood tobacco</name>
    <name type="synonym">South American tobacco</name>
    <dbReference type="NCBI Taxonomy" id="4096"/>
    <lineage>
        <taxon>Eukaryota</taxon>
        <taxon>Viridiplantae</taxon>
        <taxon>Streptophyta</taxon>
        <taxon>Embryophyta</taxon>
        <taxon>Tracheophyta</taxon>
        <taxon>Spermatophyta</taxon>
        <taxon>Magnoliopsida</taxon>
        <taxon>eudicotyledons</taxon>
        <taxon>Gunneridae</taxon>
        <taxon>Pentapetalae</taxon>
        <taxon>asterids</taxon>
        <taxon>lamiids</taxon>
        <taxon>Solanales</taxon>
        <taxon>Solanaceae</taxon>
        <taxon>Nicotianoideae</taxon>
        <taxon>Nicotianeae</taxon>
        <taxon>Nicotiana</taxon>
    </lineage>
</organism>
<dbReference type="AlphaFoldDB" id="A0A1U7XQJ4"/>
<keyword evidence="1" id="KW-1185">Reference proteome</keyword>
<gene>
    <name evidence="2" type="primary">LOC104240074</name>
</gene>
<protein>
    <submittedName>
        <fullName evidence="2">Uncharacterized protein LOC104240074</fullName>
    </submittedName>
</protein>